<keyword evidence="2" id="KW-0732">Signal</keyword>
<reference evidence="3 4" key="1">
    <citation type="submission" date="2015-09" db="EMBL/GenBank/DDBJ databases">
        <authorList>
            <consortium name="Pathogen Informatics"/>
        </authorList>
    </citation>
    <scope>NUCLEOTIDE SEQUENCE [LARGE SCALE GENOMIC DNA]</scope>
    <source>
        <strain evidence="3 4">2789STDY5834856</strain>
    </source>
</reference>
<name>A0A174CEN4_9CLOT</name>
<sequence>MNKYISKFMVTLAVAVAAISYPVVAEASVETFTISKYSESFVPAENSDAILNIEMTAKTSDEGIVYIPVSVEDSELINASIDGQAVDGELTKVGSVSYFTLNSEMPETEVNVIAEVSCKDFYAVENDDPETGIPTALMEYKFTNKSSNKIESYNLTIALPNGMEPISVMTPSNVTKYTLSENEAGQRTLSLNGGVAVAGSSTFKFTFGKPFTNSTVAVVAIWVVVIGISAFVIKERLKEAK</sequence>
<evidence type="ECO:0000256" key="1">
    <source>
        <dbReference type="SAM" id="Phobius"/>
    </source>
</evidence>
<organism evidence="3 4">
    <name type="scientific">Clostridium disporicum</name>
    <dbReference type="NCBI Taxonomy" id="84024"/>
    <lineage>
        <taxon>Bacteria</taxon>
        <taxon>Bacillati</taxon>
        <taxon>Bacillota</taxon>
        <taxon>Clostridia</taxon>
        <taxon>Eubacteriales</taxon>
        <taxon>Clostridiaceae</taxon>
        <taxon>Clostridium</taxon>
    </lineage>
</organism>
<evidence type="ECO:0000256" key="2">
    <source>
        <dbReference type="SAM" id="SignalP"/>
    </source>
</evidence>
<keyword evidence="1" id="KW-1133">Transmembrane helix</keyword>
<evidence type="ECO:0000313" key="3">
    <source>
        <dbReference type="EMBL" id="CUO11377.1"/>
    </source>
</evidence>
<protein>
    <submittedName>
        <fullName evidence="3">Uncharacterized protein</fullName>
    </submittedName>
</protein>
<feature type="transmembrane region" description="Helical" evidence="1">
    <location>
        <begin position="211"/>
        <end position="233"/>
    </location>
</feature>
<keyword evidence="1" id="KW-0812">Transmembrane</keyword>
<dbReference type="Proteomes" id="UP000095594">
    <property type="component" value="Unassembled WGS sequence"/>
</dbReference>
<proteinExistence type="predicted"/>
<dbReference type="AlphaFoldDB" id="A0A174CEN4"/>
<accession>A0A174CEN4</accession>
<feature type="chain" id="PRO_5039097784" evidence="2">
    <location>
        <begin position="26"/>
        <end position="241"/>
    </location>
</feature>
<keyword evidence="1" id="KW-0472">Membrane</keyword>
<dbReference type="EMBL" id="CYZX01000005">
    <property type="protein sequence ID" value="CUO11377.1"/>
    <property type="molecule type" value="Genomic_DNA"/>
</dbReference>
<dbReference type="RefSeq" id="WP_055264513.1">
    <property type="nucleotide sequence ID" value="NZ_CABIXQ010000005.1"/>
</dbReference>
<gene>
    <name evidence="3" type="ORF">ERS852471_00980</name>
</gene>
<feature type="signal peptide" evidence="2">
    <location>
        <begin position="1"/>
        <end position="25"/>
    </location>
</feature>
<evidence type="ECO:0000313" key="4">
    <source>
        <dbReference type="Proteomes" id="UP000095594"/>
    </source>
</evidence>